<keyword evidence="2" id="KW-1185">Reference proteome</keyword>
<sequence length="538" mass="60622">MDDNKPDLLAVAPQLTPDDTRSLLSSFTHSQVLSIVQSAALRHPDVLSAFRMNGHPRPDRVCPLLSISLPPLVNPRPLVIRCSRGIREDFSPSISTGWISGYCGLKVVFAGVLLVSSSAPFDIVDFCVFRRRRRRLRLDFSIQSLGLFSVQVRASVEREREMMYYRFPKFSHQDSLKILDADIQHANGLASAIPSAKCGACLQMKLGYNHLAPILLYLLQWMDCSCTCLLARYLNLSHVLVYKRLYYHLFSGSMASWSSGMIVMTKILTWRLLERSGPNAVKGFPVLIWREKMNVGFAWSPAPKWFCPTAVMKCVSTANMIGYAKFANWIIRSFRPRQKSGQYEATLQLLSSFTVSLLNLRRDDGSHGLSLSHPLGSSGIVLHDSQGLSLQPHDLITDRVHSLSHHRVGAGDRSTADRCRRHLSFTTTGALTGAAPQAIDFLAWSRCRTLSTGGFGSIVERGEFPEDFNKYLRTELNWSQLENAVDETHIAGWVFWCRGDNRPPHAPQISQNTSYYVVNYGCISIQFYWMYRRDFSGA</sequence>
<dbReference type="Proteomes" id="UP000823749">
    <property type="component" value="Chromosome 11"/>
</dbReference>
<accession>A0AAV6I6F8</accession>
<proteinExistence type="predicted"/>
<reference evidence="1" key="1">
    <citation type="submission" date="2020-08" db="EMBL/GenBank/DDBJ databases">
        <title>Plant Genome Project.</title>
        <authorList>
            <person name="Zhang R.-G."/>
        </authorList>
    </citation>
    <scope>NUCLEOTIDE SEQUENCE</scope>
    <source>
        <strain evidence="1">WSP0</strain>
        <tissue evidence="1">Leaf</tissue>
    </source>
</reference>
<evidence type="ECO:0000313" key="2">
    <source>
        <dbReference type="Proteomes" id="UP000823749"/>
    </source>
</evidence>
<protein>
    <submittedName>
        <fullName evidence="1">Uncharacterized protein</fullName>
    </submittedName>
</protein>
<dbReference type="AlphaFoldDB" id="A0AAV6I6F8"/>
<name>A0AAV6I6F8_9ERIC</name>
<dbReference type="EMBL" id="JACTNZ010000011">
    <property type="protein sequence ID" value="KAG5524291.1"/>
    <property type="molecule type" value="Genomic_DNA"/>
</dbReference>
<gene>
    <name evidence="1" type="ORF">RHGRI_031085</name>
</gene>
<comment type="caution">
    <text evidence="1">The sequence shown here is derived from an EMBL/GenBank/DDBJ whole genome shotgun (WGS) entry which is preliminary data.</text>
</comment>
<evidence type="ECO:0000313" key="1">
    <source>
        <dbReference type="EMBL" id="KAG5524291.1"/>
    </source>
</evidence>
<organism evidence="1 2">
    <name type="scientific">Rhododendron griersonianum</name>
    <dbReference type="NCBI Taxonomy" id="479676"/>
    <lineage>
        <taxon>Eukaryota</taxon>
        <taxon>Viridiplantae</taxon>
        <taxon>Streptophyta</taxon>
        <taxon>Embryophyta</taxon>
        <taxon>Tracheophyta</taxon>
        <taxon>Spermatophyta</taxon>
        <taxon>Magnoliopsida</taxon>
        <taxon>eudicotyledons</taxon>
        <taxon>Gunneridae</taxon>
        <taxon>Pentapetalae</taxon>
        <taxon>asterids</taxon>
        <taxon>Ericales</taxon>
        <taxon>Ericaceae</taxon>
        <taxon>Ericoideae</taxon>
        <taxon>Rhodoreae</taxon>
        <taxon>Rhododendron</taxon>
    </lineage>
</organism>